<sequence length="274" mass="30630">MGQIAVMDSETCREKGRLLAWSDDDPSTGEQPRRVSQRLWAPCIITVLAFSNLLLAALCVCLMLRVGGQPAPETAPHTVATSGPPWLPPQKSQTFSNTSCAAVPMKKTLNSEPIYGGPITNESKEAWDALMPRMFPTPGSESKDLTCTPDGRGFVIIKNETAVPEMPKFNATMSEYKGVISVFHQLHCVWATREAFFRLLRDGNSTEIDLEHLGHCWDFVRQAIQCRADTTIEWQVSDELSGSLGWGYQHQCYDYDALLAWAEEHRWGDEQSIH</sequence>
<gene>
    <name evidence="5" type="ORF">CTAM01_11388</name>
</gene>
<dbReference type="PANTHER" id="PTHR33365">
    <property type="entry name" value="YALI0B05434P"/>
    <property type="match status" value="1"/>
</dbReference>
<feature type="transmembrane region" description="Helical" evidence="4">
    <location>
        <begin position="39"/>
        <end position="64"/>
    </location>
</feature>
<accession>A0ABQ9QXZ2</accession>
<comment type="similarity">
    <text evidence="3">Belongs to the ustYa family.</text>
</comment>
<keyword evidence="4" id="KW-1133">Transmembrane helix</keyword>
<keyword evidence="2" id="KW-0560">Oxidoreductase</keyword>
<comment type="caution">
    <text evidence="5">The sequence shown here is derived from an EMBL/GenBank/DDBJ whole genome shotgun (WGS) entry which is preliminary data.</text>
</comment>
<dbReference type="EMBL" id="MLFU01000060">
    <property type="protein sequence ID" value="KAK1488907.1"/>
    <property type="molecule type" value="Genomic_DNA"/>
</dbReference>
<dbReference type="Proteomes" id="UP001227543">
    <property type="component" value="Unassembled WGS sequence"/>
</dbReference>
<dbReference type="Pfam" id="PF11807">
    <property type="entry name" value="UstYa"/>
    <property type="match status" value="1"/>
</dbReference>
<dbReference type="PANTHER" id="PTHR33365:SF11">
    <property type="entry name" value="TAT PATHWAY SIGNAL SEQUENCE"/>
    <property type="match status" value="1"/>
</dbReference>
<organism evidence="5 6">
    <name type="scientific">Colletotrichum tamarilloi</name>
    <dbReference type="NCBI Taxonomy" id="1209934"/>
    <lineage>
        <taxon>Eukaryota</taxon>
        <taxon>Fungi</taxon>
        <taxon>Dikarya</taxon>
        <taxon>Ascomycota</taxon>
        <taxon>Pezizomycotina</taxon>
        <taxon>Sordariomycetes</taxon>
        <taxon>Hypocreomycetidae</taxon>
        <taxon>Glomerellales</taxon>
        <taxon>Glomerellaceae</taxon>
        <taxon>Colletotrichum</taxon>
        <taxon>Colletotrichum acutatum species complex</taxon>
    </lineage>
</organism>
<dbReference type="InterPro" id="IPR021765">
    <property type="entry name" value="UstYa-like"/>
</dbReference>
<evidence type="ECO:0008006" key="7">
    <source>
        <dbReference type="Google" id="ProtNLM"/>
    </source>
</evidence>
<keyword evidence="6" id="KW-1185">Reference proteome</keyword>
<name>A0ABQ9QXZ2_9PEZI</name>
<proteinExistence type="inferred from homology"/>
<dbReference type="RefSeq" id="XP_060377969.1">
    <property type="nucleotide sequence ID" value="XM_060527399.1"/>
</dbReference>
<evidence type="ECO:0000256" key="2">
    <source>
        <dbReference type="ARBA" id="ARBA00023002"/>
    </source>
</evidence>
<evidence type="ECO:0000256" key="3">
    <source>
        <dbReference type="ARBA" id="ARBA00035112"/>
    </source>
</evidence>
<keyword evidence="4" id="KW-0472">Membrane</keyword>
<reference evidence="5 6" key="1">
    <citation type="submission" date="2016-10" db="EMBL/GenBank/DDBJ databases">
        <title>The genome sequence of Colletotrichum fioriniae PJ7.</title>
        <authorList>
            <person name="Baroncelli R."/>
        </authorList>
    </citation>
    <scope>NUCLEOTIDE SEQUENCE [LARGE SCALE GENOMIC DNA]</scope>
    <source>
        <strain evidence="5 6">Tom-12</strain>
    </source>
</reference>
<comment type="pathway">
    <text evidence="1">Mycotoxin biosynthesis.</text>
</comment>
<dbReference type="GeneID" id="85411637"/>
<protein>
    <recommendedName>
        <fullName evidence="7">Oxidase ustYa</fullName>
    </recommendedName>
</protein>
<evidence type="ECO:0000256" key="4">
    <source>
        <dbReference type="SAM" id="Phobius"/>
    </source>
</evidence>
<evidence type="ECO:0000313" key="5">
    <source>
        <dbReference type="EMBL" id="KAK1488907.1"/>
    </source>
</evidence>
<keyword evidence="4" id="KW-0812">Transmembrane</keyword>
<evidence type="ECO:0000313" key="6">
    <source>
        <dbReference type="Proteomes" id="UP001227543"/>
    </source>
</evidence>
<evidence type="ECO:0000256" key="1">
    <source>
        <dbReference type="ARBA" id="ARBA00004685"/>
    </source>
</evidence>